<evidence type="ECO:0000256" key="2">
    <source>
        <dbReference type="SAM" id="SignalP"/>
    </source>
</evidence>
<dbReference type="EMBL" id="OGUU01000045">
    <property type="protein sequence ID" value="SPC25569.1"/>
    <property type="molecule type" value="Genomic_DNA"/>
</dbReference>
<name>A0A7Z7JFE0_9BURK</name>
<dbReference type="AlphaFoldDB" id="A0A7Z7JFE0"/>
<dbReference type="SMART" id="SM00062">
    <property type="entry name" value="PBPb"/>
    <property type="match status" value="1"/>
</dbReference>
<dbReference type="Gene3D" id="3.40.190.10">
    <property type="entry name" value="Periplasmic binding protein-like II"/>
    <property type="match status" value="2"/>
</dbReference>
<feature type="chain" id="PRO_5031469136" evidence="2">
    <location>
        <begin position="24"/>
        <end position="279"/>
    </location>
</feature>
<dbReference type="CDD" id="cd13530">
    <property type="entry name" value="PBP2_peptides_like"/>
    <property type="match status" value="1"/>
</dbReference>
<dbReference type="SUPFAM" id="SSF53850">
    <property type="entry name" value="Periplasmic binding protein-like II"/>
    <property type="match status" value="1"/>
</dbReference>
<dbReference type="PANTHER" id="PTHR35936:SF17">
    <property type="entry name" value="ARGININE-BINDING EXTRACELLULAR PROTEIN ARTP"/>
    <property type="match status" value="1"/>
</dbReference>
<evidence type="ECO:0000256" key="1">
    <source>
        <dbReference type="ARBA" id="ARBA00022729"/>
    </source>
</evidence>
<sequence>MKPATIAKAVAALGLISAVSAYAQSYGNCVITGQKGSIPIKPFIPGQLTVQTVLPAPGWYNGDTTATIKDGFEYCMAANIAYRAGLDKLVIQNVSRDALMTGRTKDFDLALAVVSITPERKKVVNFSVPYFKSNIGVLVKSGSKVTEENIRSKRIGVRQATAGYTYATTFLKPTEPLKVFADTTEVFTALAAGQVDVAMSDTSYLLGQAAKSNGMMKVVAQYSSPQEYGAVFPAGSANEAAINKAIEEMKADGTLASLEQKQLGEKWGTSPAAIPFWKP</sequence>
<organism evidence="4 5">
    <name type="scientific">Cupriavidus taiwanensis</name>
    <dbReference type="NCBI Taxonomy" id="164546"/>
    <lineage>
        <taxon>Bacteria</taxon>
        <taxon>Pseudomonadati</taxon>
        <taxon>Pseudomonadota</taxon>
        <taxon>Betaproteobacteria</taxon>
        <taxon>Burkholderiales</taxon>
        <taxon>Burkholderiaceae</taxon>
        <taxon>Cupriavidus</taxon>
    </lineage>
</organism>
<evidence type="ECO:0000259" key="3">
    <source>
        <dbReference type="SMART" id="SM00062"/>
    </source>
</evidence>
<gene>
    <name evidence="4" type="ORF">CBM2594_U10070</name>
</gene>
<evidence type="ECO:0000313" key="4">
    <source>
        <dbReference type="EMBL" id="SPC25569.1"/>
    </source>
</evidence>
<dbReference type="Pfam" id="PF00497">
    <property type="entry name" value="SBP_bac_3"/>
    <property type="match status" value="1"/>
</dbReference>
<evidence type="ECO:0000313" key="5">
    <source>
        <dbReference type="Proteomes" id="UP000257139"/>
    </source>
</evidence>
<proteinExistence type="predicted"/>
<accession>A0A7Z7JFE0</accession>
<reference evidence="4 5" key="1">
    <citation type="submission" date="2018-01" db="EMBL/GenBank/DDBJ databases">
        <authorList>
            <person name="Clerissi C."/>
        </authorList>
    </citation>
    <scope>NUCLEOTIDE SEQUENCE [LARGE SCALE GENOMIC DNA]</scope>
    <source>
        <strain evidence="4">Cupriavidus taiwanensis STM 6021</strain>
    </source>
</reference>
<dbReference type="RefSeq" id="WP_116328402.1">
    <property type="nucleotide sequence ID" value="NZ_OFSW01000032.1"/>
</dbReference>
<protein>
    <submittedName>
        <fullName evidence="4">Extracellular solute-binding protein family 3</fullName>
    </submittedName>
</protein>
<feature type="signal peptide" evidence="2">
    <location>
        <begin position="1"/>
        <end position="23"/>
    </location>
</feature>
<dbReference type="PANTHER" id="PTHR35936">
    <property type="entry name" value="MEMBRANE-BOUND LYTIC MUREIN TRANSGLYCOSYLASE F"/>
    <property type="match status" value="1"/>
</dbReference>
<feature type="domain" description="Solute-binding protein family 3/N-terminal" evidence="3">
    <location>
        <begin position="64"/>
        <end position="266"/>
    </location>
</feature>
<dbReference type="InterPro" id="IPR001638">
    <property type="entry name" value="Solute-binding_3/MltF_N"/>
</dbReference>
<comment type="caution">
    <text evidence="4">The sequence shown here is derived from an EMBL/GenBank/DDBJ whole genome shotgun (WGS) entry which is preliminary data.</text>
</comment>
<keyword evidence="1 2" id="KW-0732">Signal</keyword>
<dbReference type="Proteomes" id="UP000257139">
    <property type="component" value="Unassembled WGS sequence"/>
</dbReference>